<feature type="non-terminal residue" evidence="1">
    <location>
        <position position="1"/>
    </location>
</feature>
<dbReference type="InParanoid" id="V4SD36"/>
<gene>
    <name evidence="1" type="ORF">CICLE_v10007092mg</name>
</gene>
<dbReference type="KEGG" id="cic:CICLE_v10007092mg"/>
<dbReference type="Proteomes" id="UP000030687">
    <property type="component" value="Unassembled WGS sequence"/>
</dbReference>
<dbReference type="AlphaFoldDB" id="V4SD36"/>
<keyword evidence="2" id="KW-1185">Reference proteome</keyword>
<dbReference type="Gramene" id="ESR34881">
    <property type="protein sequence ID" value="ESR34881"/>
    <property type="gene ID" value="CICLE_v10007092mg"/>
</dbReference>
<evidence type="ECO:0000313" key="2">
    <source>
        <dbReference type="Proteomes" id="UP000030687"/>
    </source>
</evidence>
<dbReference type="EMBL" id="KI537036">
    <property type="protein sequence ID" value="ESR34881.1"/>
    <property type="molecule type" value="Genomic_DNA"/>
</dbReference>
<proteinExistence type="predicted"/>
<sequence length="67" mass="7427">VLHNLLRENDFKEVLPCLAGDLCYHASPSLSCIPEVHDSVGSYQQSINLWEAPEGIWPFLVAQLCCG</sequence>
<reference evidence="1 2" key="1">
    <citation type="submission" date="2013-10" db="EMBL/GenBank/DDBJ databases">
        <authorList>
            <consortium name="International Citrus Genome Consortium"/>
            <person name="Jenkins J."/>
            <person name="Schmutz J."/>
            <person name="Prochnik S."/>
            <person name="Rokhsar D."/>
            <person name="Gmitter F."/>
            <person name="Ollitrault P."/>
            <person name="Machado M."/>
            <person name="Talon M."/>
            <person name="Wincker P."/>
            <person name="Jaillon O."/>
            <person name="Morgante M."/>
        </authorList>
    </citation>
    <scope>NUCLEOTIDE SEQUENCE</scope>
    <source>
        <strain evidence="2">cv. Clemenules</strain>
    </source>
</reference>
<name>V4SD36_CITCL</name>
<organism evidence="1 2">
    <name type="scientific">Citrus clementina</name>
    <name type="common">Clementine</name>
    <name type="synonym">Citrus deliciosa x Citrus sinensis</name>
    <dbReference type="NCBI Taxonomy" id="85681"/>
    <lineage>
        <taxon>Eukaryota</taxon>
        <taxon>Viridiplantae</taxon>
        <taxon>Streptophyta</taxon>
        <taxon>Embryophyta</taxon>
        <taxon>Tracheophyta</taxon>
        <taxon>Spermatophyta</taxon>
        <taxon>Magnoliopsida</taxon>
        <taxon>eudicotyledons</taxon>
        <taxon>Gunneridae</taxon>
        <taxon>Pentapetalae</taxon>
        <taxon>rosids</taxon>
        <taxon>malvids</taxon>
        <taxon>Sapindales</taxon>
        <taxon>Rutaceae</taxon>
        <taxon>Aurantioideae</taxon>
        <taxon>Citrus</taxon>
    </lineage>
</organism>
<evidence type="ECO:0000313" key="1">
    <source>
        <dbReference type="EMBL" id="ESR34881.1"/>
    </source>
</evidence>
<accession>V4SD36</accession>
<protein>
    <submittedName>
        <fullName evidence="1">Uncharacterized protein</fullName>
    </submittedName>
</protein>